<organism evidence="7 8">
    <name type="scientific">Paenibacillus yonginensis</name>
    <dbReference type="NCBI Taxonomy" id="1462996"/>
    <lineage>
        <taxon>Bacteria</taxon>
        <taxon>Bacillati</taxon>
        <taxon>Bacillota</taxon>
        <taxon>Bacilli</taxon>
        <taxon>Bacillales</taxon>
        <taxon>Paenibacillaceae</taxon>
        <taxon>Paenibacillus</taxon>
    </lineage>
</organism>
<evidence type="ECO:0000256" key="3">
    <source>
        <dbReference type="ARBA" id="ARBA00022729"/>
    </source>
</evidence>
<dbReference type="InterPro" id="IPR050894">
    <property type="entry name" value="EfeM/EfeO_iron_uptake"/>
</dbReference>
<dbReference type="OrthoDB" id="7348379at2"/>
<evidence type="ECO:0000313" key="7">
    <source>
        <dbReference type="EMBL" id="ANS75562.1"/>
    </source>
</evidence>
<dbReference type="PANTHER" id="PTHR39192:SF1">
    <property type="entry name" value="IRON UPTAKE SYSTEM COMPONENT EFEO"/>
    <property type="match status" value="1"/>
</dbReference>
<dbReference type="InterPro" id="IPR034981">
    <property type="entry name" value="Imelysin-like_EfeO/Algp7"/>
</dbReference>
<dbReference type="KEGG" id="pyg:AWM70_13950"/>
<sequence>MNLRYAFALTALAAILIAAGCSNSSNSTVADTPDSNNSAAAAAPASSGISSEAPADAADSSAPVDLTSAIDSYRTYVIQETDALVKDTGAFVDAINSGKLEEAKKLYAPARMHYERIEPIAEALGDLDPSIDARDGDVDPAEWRGFHRLEKALWEDKTTDGTKEFADRLLSDTKLLRAKVETVEIAPSLLVTGAVELLNEVSTSKVTGEEDRYSRTDLYDFAANVEGAQKIYELLQPSLAGKDAELDQKIAASFKVLQDELNAYAKDGGYVSYDVLKEDEVRKLSQNLDALAEPLSQMGTLLGV</sequence>
<evidence type="ECO:0000256" key="2">
    <source>
        <dbReference type="ARBA" id="ARBA00005989"/>
    </source>
</evidence>
<dbReference type="Gene3D" id="1.20.1420.20">
    <property type="entry name" value="M75 peptidase, HXXE motif"/>
    <property type="match status" value="1"/>
</dbReference>
<evidence type="ECO:0000256" key="5">
    <source>
        <dbReference type="SAM" id="SignalP"/>
    </source>
</evidence>
<comment type="similarity">
    <text evidence="2">Belongs to the EfeM/EfeO family.</text>
</comment>
<feature type="region of interest" description="Disordered" evidence="4">
    <location>
        <begin position="26"/>
        <end position="61"/>
    </location>
</feature>
<evidence type="ECO:0000259" key="6">
    <source>
        <dbReference type="Pfam" id="PF09375"/>
    </source>
</evidence>
<dbReference type="InterPro" id="IPR038352">
    <property type="entry name" value="Imelysin_sf"/>
</dbReference>
<protein>
    <submittedName>
        <fullName evidence="7">Iron ABC transporter substrate-binding protein</fullName>
    </submittedName>
</protein>
<evidence type="ECO:0000256" key="4">
    <source>
        <dbReference type="SAM" id="MobiDB-lite"/>
    </source>
</evidence>
<feature type="domain" description="Imelysin-like" evidence="6">
    <location>
        <begin position="69"/>
        <end position="298"/>
    </location>
</feature>
<dbReference type="NCBIfam" id="NF041757">
    <property type="entry name" value="EfeO"/>
    <property type="match status" value="1"/>
</dbReference>
<dbReference type="Proteomes" id="UP000092573">
    <property type="component" value="Chromosome"/>
</dbReference>
<dbReference type="PROSITE" id="PS51257">
    <property type="entry name" value="PROKAR_LIPOPROTEIN"/>
    <property type="match status" value="1"/>
</dbReference>
<gene>
    <name evidence="7" type="ORF">AWM70_13950</name>
</gene>
<keyword evidence="3 5" id="KW-0732">Signal</keyword>
<accession>A0A1B1N298</accession>
<feature type="compositionally biased region" description="Low complexity" evidence="4">
    <location>
        <begin position="35"/>
        <end position="61"/>
    </location>
</feature>
<dbReference type="Pfam" id="PF09375">
    <property type="entry name" value="Peptidase_M75"/>
    <property type="match status" value="1"/>
</dbReference>
<dbReference type="CDD" id="cd14656">
    <property type="entry name" value="Imelysin-like_EfeO"/>
    <property type="match status" value="1"/>
</dbReference>
<comment type="subcellular location">
    <subcellularLocation>
        <location evidence="1">Cell envelope</location>
    </subcellularLocation>
</comment>
<proteinExistence type="inferred from homology"/>
<keyword evidence="8" id="KW-1185">Reference proteome</keyword>
<dbReference type="PANTHER" id="PTHR39192">
    <property type="entry name" value="IRON UPTAKE SYSTEM COMPONENT EFEO"/>
    <property type="match status" value="1"/>
</dbReference>
<dbReference type="STRING" id="1462996.AWM70_13950"/>
<evidence type="ECO:0000313" key="8">
    <source>
        <dbReference type="Proteomes" id="UP000092573"/>
    </source>
</evidence>
<dbReference type="RefSeq" id="WP_068697340.1">
    <property type="nucleotide sequence ID" value="NZ_CP014167.1"/>
</dbReference>
<dbReference type="InterPro" id="IPR053377">
    <property type="entry name" value="Iron_uptake_EfeM/EfeO"/>
</dbReference>
<dbReference type="AlphaFoldDB" id="A0A1B1N298"/>
<evidence type="ECO:0000256" key="1">
    <source>
        <dbReference type="ARBA" id="ARBA00004196"/>
    </source>
</evidence>
<name>A0A1B1N298_9BACL</name>
<dbReference type="GO" id="GO:0030313">
    <property type="term" value="C:cell envelope"/>
    <property type="evidence" value="ECO:0007669"/>
    <property type="project" value="UniProtKB-SubCell"/>
</dbReference>
<dbReference type="EMBL" id="CP014167">
    <property type="protein sequence ID" value="ANS75562.1"/>
    <property type="molecule type" value="Genomic_DNA"/>
</dbReference>
<feature type="signal peptide" evidence="5">
    <location>
        <begin position="1"/>
        <end position="30"/>
    </location>
</feature>
<dbReference type="InterPro" id="IPR018976">
    <property type="entry name" value="Imelysin-like"/>
</dbReference>
<feature type="chain" id="PRO_5008527569" evidence="5">
    <location>
        <begin position="31"/>
        <end position="304"/>
    </location>
</feature>
<reference evidence="7 8" key="1">
    <citation type="submission" date="2016-01" db="EMBL/GenBank/DDBJ databases">
        <title>Complete Genome Sequence of Paenibacillus yonginensis DCY84, a novel Plant Growth-Promoting Bacteria with Elicitation of Induced Systemic Resistance.</title>
        <authorList>
            <person name="Kim Y.J."/>
            <person name="Yang D.C."/>
            <person name="Sukweenadhi J."/>
        </authorList>
    </citation>
    <scope>NUCLEOTIDE SEQUENCE [LARGE SCALE GENOMIC DNA]</scope>
    <source>
        <strain evidence="7 8">DCY84</strain>
    </source>
</reference>